<name>A0A166QVR7_9AGAM</name>
<dbReference type="Proteomes" id="UP000076532">
    <property type="component" value="Unassembled WGS sequence"/>
</dbReference>
<sequence>MVQSLMLLPPPQGRSSVTPALFDRHRLAGPICINAPTPYMVSRALRFRRHGAYRSSPKFASVVFLLVTWAPNNAVPTVTSPGSGRFCLYLCPIVLDQFNYALS</sequence>
<keyword evidence="2" id="KW-1185">Reference proteome</keyword>
<organism evidence="1 2">
    <name type="scientific">Athelia psychrophila</name>
    <dbReference type="NCBI Taxonomy" id="1759441"/>
    <lineage>
        <taxon>Eukaryota</taxon>
        <taxon>Fungi</taxon>
        <taxon>Dikarya</taxon>
        <taxon>Basidiomycota</taxon>
        <taxon>Agaricomycotina</taxon>
        <taxon>Agaricomycetes</taxon>
        <taxon>Agaricomycetidae</taxon>
        <taxon>Atheliales</taxon>
        <taxon>Atheliaceae</taxon>
        <taxon>Athelia</taxon>
    </lineage>
</organism>
<protein>
    <submittedName>
        <fullName evidence="1">Uncharacterized protein</fullName>
    </submittedName>
</protein>
<dbReference type="EMBL" id="KV417508">
    <property type="protein sequence ID" value="KZP27606.1"/>
    <property type="molecule type" value="Genomic_DNA"/>
</dbReference>
<reference evidence="1 2" key="1">
    <citation type="journal article" date="2016" name="Mol. Biol. Evol.">
        <title>Comparative Genomics of Early-Diverging Mushroom-Forming Fungi Provides Insights into the Origins of Lignocellulose Decay Capabilities.</title>
        <authorList>
            <person name="Nagy L.G."/>
            <person name="Riley R."/>
            <person name="Tritt A."/>
            <person name="Adam C."/>
            <person name="Daum C."/>
            <person name="Floudas D."/>
            <person name="Sun H."/>
            <person name="Yadav J.S."/>
            <person name="Pangilinan J."/>
            <person name="Larsson K.H."/>
            <person name="Matsuura K."/>
            <person name="Barry K."/>
            <person name="Labutti K."/>
            <person name="Kuo R."/>
            <person name="Ohm R.A."/>
            <person name="Bhattacharya S.S."/>
            <person name="Shirouzu T."/>
            <person name="Yoshinaga Y."/>
            <person name="Martin F.M."/>
            <person name="Grigoriev I.V."/>
            <person name="Hibbett D.S."/>
        </authorList>
    </citation>
    <scope>NUCLEOTIDE SEQUENCE [LARGE SCALE GENOMIC DNA]</scope>
    <source>
        <strain evidence="1 2">CBS 109695</strain>
    </source>
</reference>
<gene>
    <name evidence="1" type="ORF">FIBSPDRAFT_853468</name>
</gene>
<accession>A0A166QVR7</accession>
<evidence type="ECO:0000313" key="1">
    <source>
        <dbReference type="EMBL" id="KZP27606.1"/>
    </source>
</evidence>
<evidence type="ECO:0000313" key="2">
    <source>
        <dbReference type="Proteomes" id="UP000076532"/>
    </source>
</evidence>
<dbReference type="AlphaFoldDB" id="A0A166QVR7"/>
<proteinExistence type="predicted"/>